<name>A0ABY5W641_9ACTN</name>
<evidence type="ECO:0000256" key="2">
    <source>
        <dbReference type="ARBA" id="ARBA00022714"/>
    </source>
</evidence>
<evidence type="ECO:0000313" key="9">
    <source>
        <dbReference type="Proteomes" id="UP001059617"/>
    </source>
</evidence>
<comment type="similarity">
    <text evidence="1">Belongs to the adrenodoxin/putidaredoxin family.</text>
</comment>
<dbReference type="EMBL" id="CP073720">
    <property type="protein sequence ID" value="UWP85523.1"/>
    <property type="molecule type" value="Genomic_DNA"/>
</dbReference>
<accession>A0ABY5W641</accession>
<proteinExistence type="inferred from homology"/>
<reference evidence="8" key="1">
    <citation type="submission" date="2021-04" db="EMBL/GenBank/DDBJ databases">
        <authorList>
            <person name="Hartkoorn R.C."/>
            <person name="Beaudoing E."/>
            <person name="Hot D."/>
        </authorList>
    </citation>
    <scope>NUCLEOTIDE SEQUENCE</scope>
    <source>
        <strain evidence="8">NRRL B-16292</strain>
    </source>
</reference>
<evidence type="ECO:0000256" key="3">
    <source>
        <dbReference type="ARBA" id="ARBA00022723"/>
    </source>
</evidence>
<sequence>MPKVTYVQPDGSAESYDVPAGKSLMLAAISHNVPGILGECGGQAMCATCHVYVDEEFLDRLAPLSEDEDEMLDATTSERLPNSRLSCQLICGPELDGLIVTLPEDQA</sequence>
<dbReference type="CDD" id="cd00207">
    <property type="entry name" value="fer2"/>
    <property type="match status" value="1"/>
</dbReference>
<keyword evidence="5" id="KW-0411">Iron-sulfur</keyword>
<dbReference type="Pfam" id="PF00111">
    <property type="entry name" value="Fer2"/>
    <property type="match status" value="1"/>
</dbReference>
<dbReference type="InterPro" id="IPR012675">
    <property type="entry name" value="Beta-grasp_dom_sf"/>
</dbReference>
<dbReference type="PRINTS" id="PR00355">
    <property type="entry name" value="ADRENODOXIN"/>
</dbReference>
<evidence type="ECO:0000256" key="6">
    <source>
        <dbReference type="ARBA" id="ARBA00034078"/>
    </source>
</evidence>
<evidence type="ECO:0000259" key="7">
    <source>
        <dbReference type="PROSITE" id="PS51085"/>
    </source>
</evidence>
<dbReference type="PROSITE" id="PS51085">
    <property type="entry name" value="2FE2S_FER_2"/>
    <property type="match status" value="1"/>
</dbReference>
<dbReference type="PROSITE" id="PS00814">
    <property type="entry name" value="ADX"/>
    <property type="match status" value="1"/>
</dbReference>
<dbReference type="InterPro" id="IPR001041">
    <property type="entry name" value="2Fe-2S_ferredoxin-type"/>
</dbReference>
<keyword evidence="2" id="KW-0001">2Fe-2S</keyword>
<dbReference type="RefSeq" id="WP_259863649.1">
    <property type="nucleotide sequence ID" value="NZ_BAAAST010000014.1"/>
</dbReference>
<keyword evidence="4" id="KW-0408">Iron</keyword>
<reference evidence="8" key="2">
    <citation type="submission" date="2022-09" db="EMBL/GenBank/DDBJ databases">
        <title>Biosynthetic gene clusters of Dactylosporangioum fulvum.</title>
        <authorList>
            <person name="Caradec T."/>
        </authorList>
    </citation>
    <scope>NUCLEOTIDE SEQUENCE</scope>
    <source>
        <strain evidence="8">NRRL B-16292</strain>
    </source>
</reference>
<evidence type="ECO:0000313" key="8">
    <source>
        <dbReference type="EMBL" id="UWP85523.1"/>
    </source>
</evidence>
<keyword evidence="9" id="KW-1185">Reference proteome</keyword>
<dbReference type="SUPFAM" id="SSF54292">
    <property type="entry name" value="2Fe-2S ferredoxin-like"/>
    <property type="match status" value="1"/>
</dbReference>
<evidence type="ECO:0000256" key="5">
    <source>
        <dbReference type="ARBA" id="ARBA00023014"/>
    </source>
</evidence>
<dbReference type="InterPro" id="IPR001055">
    <property type="entry name" value="Adrenodoxin-like"/>
</dbReference>
<keyword evidence="3" id="KW-0479">Metal-binding</keyword>
<dbReference type="PANTHER" id="PTHR23426:SF65">
    <property type="entry name" value="FERREDOXIN-2, MITOCHONDRIAL"/>
    <property type="match status" value="1"/>
</dbReference>
<dbReference type="Proteomes" id="UP001059617">
    <property type="component" value="Chromosome"/>
</dbReference>
<evidence type="ECO:0000256" key="1">
    <source>
        <dbReference type="ARBA" id="ARBA00010914"/>
    </source>
</evidence>
<evidence type="ECO:0000256" key="4">
    <source>
        <dbReference type="ARBA" id="ARBA00023004"/>
    </source>
</evidence>
<gene>
    <name evidence="8" type="ORF">Dfulv_15285</name>
</gene>
<dbReference type="PANTHER" id="PTHR23426">
    <property type="entry name" value="FERREDOXIN/ADRENODOXIN"/>
    <property type="match status" value="1"/>
</dbReference>
<dbReference type="Gene3D" id="3.10.20.30">
    <property type="match status" value="1"/>
</dbReference>
<comment type="cofactor">
    <cofactor evidence="6">
        <name>[2Fe-2S] cluster</name>
        <dbReference type="ChEBI" id="CHEBI:190135"/>
    </cofactor>
</comment>
<organism evidence="8 9">
    <name type="scientific">Dactylosporangium fulvum</name>
    <dbReference type="NCBI Taxonomy" id="53359"/>
    <lineage>
        <taxon>Bacteria</taxon>
        <taxon>Bacillati</taxon>
        <taxon>Actinomycetota</taxon>
        <taxon>Actinomycetes</taxon>
        <taxon>Micromonosporales</taxon>
        <taxon>Micromonosporaceae</taxon>
        <taxon>Dactylosporangium</taxon>
    </lineage>
</organism>
<protein>
    <submittedName>
        <fullName evidence="8">2Fe-2S iron-sulfur cluster-binding protein</fullName>
    </submittedName>
</protein>
<feature type="domain" description="2Fe-2S ferredoxin-type" evidence="7">
    <location>
        <begin position="2"/>
        <end position="106"/>
    </location>
</feature>
<dbReference type="InterPro" id="IPR018298">
    <property type="entry name" value="Adrenodoxin_Fe-S_BS"/>
</dbReference>
<dbReference type="InterPro" id="IPR036010">
    <property type="entry name" value="2Fe-2S_ferredoxin-like_sf"/>
</dbReference>